<sequence>MDTGVNWEAYSHEELYEMLWQEADVADVSTIAAEWSQHRAALVNHTEVLREQRAALLDGWRGTGAEEAARRLGVLADRVEKIAELARAGEQAAERAADALARARAMMPPPPGKPVAPMGTPAANWAGLTAPPAWSPPPLPSAPQSDPGAAFGAVGGAGFSFFVGANATDMQKQQAVRAMRTYESSLTDSSRMIGQARDTIPPAATSPSSATAPASASGTAGAARSWQSLVGPGSGTATALPGTVTGGTALPTGLPPSAQLAPGVRVGAMDLPGGSVAAARAAAESAAARSGSMGGMVPPGAGARGGADDEEHENQMPRMNHGLFPLAEPASEEVIGEVR</sequence>
<evidence type="ECO:0008006" key="4">
    <source>
        <dbReference type="Google" id="ProtNLM"/>
    </source>
</evidence>
<keyword evidence="3" id="KW-1185">Reference proteome</keyword>
<feature type="compositionally biased region" description="Low complexity" evidence="1">
    <location>
        <begin position="201"/>
        <end position="223"/>
    </location>
</feature>
<proteinExistence type="predicted"/>
<dbReference type="RefSeq" id="WP_130476821.1">
    <property type="nucleotide sequence ID" value="NZ_SFCC01000009.1"/>
</dbReference>
<accession>A0A4Q7J8G7</accession>
<feature type="compositionally biased region" description="Low complexity" evidence="1">
    <location>
        <begin position="287"/>
        <end position="301"/>
    </location>
</feature>
<dbReference type="Gene3D" id="1.20.1260.20">
    <property type="entry name" value="PPE superfamily"/>
    <property type="match status" value="1"/>
</dbReference>
<organism evidence="2 3">
    <name type="scientific">Amycolatopsis suaedae</name>
    <dbReference type="NCBI Taxonomy" id="2510978"/>
    <lineage>
        <taxon>Bacteria</taxon>
        <taxon>Bacillati</taxon>
        <taxon>Actinomycetota</taxon>
        <taxon>Actinomycetes</taxon>
        <taxon>Pseudonocardiales</taxon>
        <taxon>Pseudonocardiaceae</taxon>
        <taxon>Amycolatopsis</taxon>
    </lineage>
</organism>
<dbReference type="OrthoDB" id="3681508at2"/>
<feature type="region of interest" description="Disordered" evidence="1">
    <location>
        <begin position="198"/>
        <end position="256"/>
    </location>
</feature>
<protein>
    <recommendedName>
        <fullName evidence="4">PPE domain-containing protein</fullName>
    </recommendedName>
</protein>
<gene>
    <name evidence="2" type="ORF">EWH70_19190</name>
</gene>
<reference evidence="2 3" key="1">
    <citation type="submission" date="2019-02" db="EMBL/GenBank/DDBJ databases">
        <title>Draft genome sequence of Amycolatopsis sp. 8-3EHSu isolated from roots of Suaeda maritima.</title>
        <authorList>
            <person name="Duangmal K."/>
            <person name="Chantavorakit T."/>
        </authorList>
    </citation>
    <scope>NUCLEOTIDE SEQUENCE [LARGE SCALE GENOMIC DNA]</scope>
    <source>
        <strain evidence="2 3">8-3EHSu</strain>
    </source>
</reference>
<dbReference type="SUPFAM" id="SSF140459">
    <property type="entry name" value="PE/PPE dimer-like"/>
    <property type="match status" value="1"/>
</dbReference>
<dbReference type="AlphaFoldDB" id="A0A4Q7J8G7"/>
<feature type="region of interest" description="Disordered" evidence="1">
    <location>
        <begin position="287"/>
        <end position="314"/>
    </location>
</feature>
<evidence type="ECO:0000313" key="3">
    <source>
        <dbReference type="Proteomes" id="UP000292003"/>
    </source>
</evidence>
<dbReference type="EMBL" id="SFCC01000009">
    <property type="protein sequence ID" value="RZQ62394.1"/>
    <property type="molecule type" value="Genomic_DNA"/>
</dbReference>
<dbReference type="Proteomes" id="UP000292003">
    <property type="component" value="Unassembled WGS sequence"/>
</dbReference>
<comment type="caution">
    <text evidence="2">The sequence shown here is derived from an EMBL/GenBank/DDBJ whole genome shotgun (WGS) entry which is preliminary data.</text>
</comment>
<feature type="region of interest" description="Disordered" evidence="1">
    <location>
        <begin position="109"/>
        <end position="146"/>
    </location>
</feature>
<evidence type="ECO:0000256" key="1">
    <source>
        <dbReference type="SAM" id="MobiDB-lite"/>
    </source>
</evidence>
<evidence type="ECO:0000313" key="2">
    <source>
        <dbReference type="EMBL" id="RZQ62394.1"/>
    </source>
</evidence>
<name>A0A4Q7J8G7_9PSEU</name>
<dbReference type="InterPro" id="IPR038332">
    <property type="entry name" value="PPE_sf"/>
</dbReference>